<evidence type="ECO:0000313" key="6">
    <source>
        <dbReference type="EMBL" id="GEA49434.1"/>
    </source>
</evidence>
<dbReference type="Pfam" id="PF03466">
    <property type="entry name" value="LysR_substrate"/>
    <property type="match status" value="1"/>
</dbReference>
<keyword evidence="3" id="KW-0238">DNA-binding</keyword>
<dbReference type="SUPFAM" id="SSF53850">
    <property type="entry name" value="Periplasmic binding protein-like II"/>
    <property type="match status" value="1"/>
</dbReference>
<evidence type="ECO:0000313" key="7">
    <source>
        <dbReference type="Proteomes" id="UP000318717"/>
    </source>
</evidence>
<evidence type="ECO:0000256" key="3">
    <source>
        <dbReference type="ARBA" id="ARBA00023125"/>
    </source>
</evidence>
<accession>A0A4Y3HSZ2</accession>
<dbReference type="InterPro" id="IPR036388">
    <property type="entry name" value="WH-like_DNA-bd_sf"/>
</dbReference>
<dbReference type="Proteomes" id="UP000318717">
    <property type="component" value="Unassembled WGS sequence"/>
</dbReference>
<evidence type="ECO:0000259" key="5">
    <source>
        <dbReference type="PROSITE" id="PS50931"/>
    </source>
</evidence>
<dbReference type="Gene3D" id="3.40.190.290">
    <property type="match status" value="1"/>
</dbReference>
<protein>
    <submittedName>
        <fullName evidence="6">LysR family transcriptional regulator</fullName>
    </submittedName>
</protein>
<evidence type="ECO:0000256" key="2">
    <source>
        <dbReference type="ARBA" id="ARBA00023015"/>
    </source>
</evidence>
<comment type="caution">
    <text evidence="6">The sequence shown here is derived from an EMBL/GenBank/DDBJ whole genome shotgun (WGS) entry which is preliminary data.</text>
</comment>
<comment type="similarity">
    <text evidence="1">Belongs to the LysR transcriptional regulatory family.</text>
</comment>
<dbReference type="RefSeq" id="WP_141343791.1">
    <property type="nucleotide sequence ID" value="NZ_BJLF01000001.1"/>
</dbReference>
<gene>
    <name evidence="6" type="ORF">VIN01S_02380</name>
</gene>
<dbReference type="Pfam" id="PF00126">
    <property type="entry name" value="HTH_1"/>
    <property type="match status" value="1"/>
</dbReference>
<dbReference type="AlphaFoldDB" id="A0A4Y3HSZ2"/>
<keyword evidence="4" id="KW-0804">Transcription</keyword>
<dbReference type="InterPro" id="IPR036390">
    <property type="entry name" value="WH_DNA-bd_sf"/>
</dbReference>
<dbReference type="SUPFAM" id="SSF46785">
    <property type="entry name" value="Winged helix' DNA-binding domain"/>
    <property type="match status" value="1"/>
</dbReference>
<dbReference type="EMBL" id="BJLF01000001">
    <property type="protein sequence ID" value="GEA49434.1"/>
    <property type="molecule type" value="Genomic_DNA"/>
</dbReference>
<dbReference type="GO" id="GO:0000976">
    <property type="term" value="F:transcription cis-regulatory region binding"/>
    <property type="evidence" value="ECO:0007669"/>
    <property type="project" value="TreeGrafter"/>
</dbReference>
<dbReference type="OrthoDB" id="8885940at2"/>
<dbReference type="GO" id="GO:0003700">
    <property type="term" value="F:DNA-binding transcription factor activity"/>
    <property type="evidence" value="ECO:0007669"/>
    <property type="project" value="InterPro"/>
</dbReference>
<reference evidence="6 7" key="1">
    <citation type="submission" date="2019-06" db="EMBL/GenBank/DDBJ databases">
        <title>Whole genome shotgun sequence of Vibrio inusitatus NBRC 102082.</title>
        <authorList>
            <person name="Hosoyama A."/>
            <person name="Uohara A."/>
            <person name="Ohji S."/>
            <person name="Ichikawa N."/>
        </authorList>
    </citation>
    <scope>NUCLEOTIDE SEQUENCE [LARGE SCALE GENOMIC DNA]</scope>
    <source>
        <strain evidence="6 7">NBRC 102082</strain>
    </source>
</reference>
<dbReference type="PROSITE" id="PS50931">
    <property type="entry name" value="HTH_LYSR"/>
    <property type="match status" value="1"/>
</dbReference>
<sequence length="293" mass="32793">MLITPERLTYLVAIVEHGSFSAAARRLNVTASAVTQVIQNMEIDLGISVFQRTAGKAPKLTDVGKALYIQALEVAPRLQAMEKRAKAYQAGIEEKLNIATYGFTLSPNHEKAIGELSTQYPELKINMMDVEDIHDLAPNDPNGADIIIAPAKLHHRVGYESQFIEQINWRFVVIPSHPLAQKRAELSRHDLLTHVQLIPQVGGFADADLVESLRFSTNLIHCSRFYQLRSLLLQGAGFCLLPEQLSKPLLESNAIVELRMDFDDNQTRWPIEIAWSPSLGPAGSWFVEQFIEL</sequence>
<dbReference type="PANTHER" id="PTHR30126:SF91">
    <property type="entry name" value="LYSR FAMILY TRANSCRIPTIONAL REGULATOR"/>
    <property type="match status" value="1"/>
</dbReference>
<keyword evidence="2" id="KW-0805">Transcription regulation</keyword>
<organism evidence="6 7">
    <name type="scientific">Vibrio inusitatus NBRC 102082</name>
    <dbReference type="NCBI Taxonomy" id="1219070"/>
    <lineage>
        <taxon>Bacteria</taxon>
        <taxon>Pseudomonadati</taxon>
        <taxon>Pseudomonadota</taxon>
        <taxon>Gammaproteobacteria</taxon>
        <taxon>Vibrionales</taxon>
        <taxon>Vibrionaceae</taxon>
        <taxon>Vibrio</taxon>
    </lineage>
</organism>
<feature type="domain" description="HTH lysR-type" evidence="5">
    <location>
        <begin position="3"/>
        <end position="61"/>
    </location>
</feature>
<dbReference type="InterPro" id="IPR005119">
    <property type="entry name" value="LysR_subst-bd"/>
</dbReference>
<dbReference type="Gene3D" id="1.10.10.10">
    <property type="entry name" value="Winged helix-like DNA-binding domain superfamily/Winged helix DNA-binding domain"/>
    <property type="match status" value="1"/>
</dbReference>
<name>A0A4Y3HSZ2_9VIBR</name>
<keyword evidence="7" id="KW-1185">Reference proteome</keyword>
<evidence type="ECO:0000256" key="1">
    <source>
        <dbReference type="ARBA" id="ARBA00009437"/>
    </source>
</evidence>
<evidence type="ECO:0000256" key="4">
    <source>
        <dbReference type="ARBA" id="ARBA00023163"/>
    </source>
</evidence>
<dbReference type="PANTHER" id="PTHR30126">
    <property type="entry name" value="HTH-TYPE TRANSCRIPTIONAL REGULATOR"/>
    <property type="match status" value="1"/>
</dbReference>
<dbReference type="InterPro" id="IPR000847">
    <property type="entry name" value="LysR_HTH_N"/>
</dbReference>
<proteinExistence type="inferred from homology"/>